<dbReference type="AlphaFoldDB" id="A0A439DAP4"/>
<dbReference type="Proteomes" id="UP000286045">
    <property type="component" value="Unassembled WGS sequence"/>
</dbReference>
<organism evidence="2 3">
    <name type="scientific">Xylaria grammica</name>
    <dbReference type="NCBI Taxonomy" id="363999"/>
    <lineage>
        <taxon>Eukaryota</taxon>
        <taxon>Fungi</taxon>
        <taxon>Dikarya</taxon>
        <taxon>Ascomycota</taxon>
        <taxon>Pezizomycotina</taxon>
        <taxon>Sordariomycetes</taxon>
        <taxon>Xylariomycetidae</taxon>
        <taxon>Xylariales</taxon>
        <taxon>Xylariaceae</taxon>
        <taxon>Xylaria</taxon>
    </lineage>
</organism>
<keyword evidence="3" id="KW-1185">Reference proteome</keyword>
<dbReference type="Gene3D" id="1.10.510.10">
    <property type="entry name" value="Transferase(Phosphotransferase) domain 1"/>
    <property type="match status" value="1"/>
</dbReference>
<dbReference type="PANTHER" id="PTHR24359:SF1">
    <property type="entry name" value="INHIBITOR OF NUCLEAR FACTOR KAPPA-B KINASE EPSILON SUBUNIT HOMOLOG 1-RELATED"/>
    <property type="match status" value="1"/>
</dbReference>
<gene>
    <name evidence="2" type="ORF">EKO27_g3649</name>
</gene>
<name>A0A439DAP4_9PEZI</name>
<accession>A0A439DAP4</accession>
<comment type="caution">
    <text evidence="2">The sequence shown here is derived from an EMBL/GenBank/DDBJ whole genome shotgun (WGS) entry which is preliminary data.</text>
</comment>
<dbReference type="PANTHER" id="PTHR24359">
    <property type="entry name" value="SERINE/THREONINE-PROTEIN KINASE SBK1"/>
    <property type="match status" value="1"/>
</dbReference>
<dbReference type="InterPro" id="IPR011009">
    <property type="entry name" value="Kinase-like_dom_sf"/>
</dbReference>
<sequence>MRIGREDRIVHLYNQPSTRRVCDGGLPFSDEGRFPEALNELKEKEKQLFRHAQWQLRSHYLTKLNPEDQSFRQLDDEASLPFLHIDKGATTINGGLSIVRHIRIDSEHHDLCESSSHFALKTFKKGPVSEEYFRKELGANQQAPRHDRIVPVLTAFKHRRRFHLILPYASGGNLQELWTTYSSRGALGGRAAPWYSTQWLLSECLGVAESLAVTHQPAITTDQGGQRNSTPQVHADIKPRNILCFGTVEGGHQSYTLKLADFGFARQVNGDSTLPVGDVTHTKTYRPPEYDMEDFIHLNYDVWCLGCVYLEFITWAVLGWSAVENFTNRRLGEYDGARTSEAKGEDYEDTFFKKVSRIPRWYDLSGLKFEADRNTKSTSKKTATSQRSFRMSRGKIPISCRVKESVKSHIADIRNQEACVPEIREFLDFVEEKMLVIDAGKRVNSSEVEIFLRDMTDRQNDQD</sequence>
<proteinExistence type="predicted"/>
<reference evidence="2 3" key="1">
    <citation type="submission" date="2018-12" db="EMBL/GenBank/DDBJ databases">
        <title>Draft genome sequence of Xylaria grammica IHI A82.</title>
        <authorList>
            <person name="Buettner E."/>
            <person name="Kellner H."/>
        </authorList>
    </citation>
    <scope>NUCLEOTIDE SEQUENCE [LARGE SCALE GENOMIC DNA]</scope>
    <source>
        <strain evidence="2 3">IHI A82</strain>
    </source>
</reference>
<dbReference type="STRING" id="363999.A0A439DAP4"/>
<dbReference type="GO" id="GO:0005524">
    <property type="term" value="F:ATP binding"/>
    <property type="evidence" value="ECO:0007669"/>
    <property type="project" value="InterPro"/>
</dbReference>
<evidence type="ECO:0000313" key="3">
    <source>
        <dbReference type="Proteomes" id="UP000286045"/>
    </source>
</evidence>
<feature type="domain" description="Protein kinase" evidence="1">
    <location>
        <begin position="85"/>
        <end position="452"/>
    </location>
</feature>
<dbReference type="SMART" id="SM00220">
    <property type="entry name" value="S_TKc"/>
    <property type="match status" value="1"/>
</dbReference>
<dbReference type="Pfam" id="PF00069">
    <property type="entry name" value="Pkinase"/>
    <property type="match status" value="1"/>
</dbReference>
<dbReference type="GO" id="GO:0004674">
    <property type="term" value="F:protein serine/threonine kinase activity"/>
    <property type="evidence" value="ECO:0007669"/>
    <property type="project" value="TreeGrafter"/>
</dbReference>
<evidence type="ECO:0000259" key="1">
    <source>
        <dbReference type="PROSITE" id="PS50011"/>
    </source>
</evidence>
<evidence type="ECO:0000313" key="2">
    <source>
        <dbReference type="EMBL" id="RWA11479.1"/>
    </source>
</evidence>
<dbReference type="PROSITE" id="PS50011">
    <property type="entry name" value="PROTEIN_KINASE_DOM"/>
    <property type="match status" value="1"/>
</dbReference>
<dbReference type="InterPro" id="IPR000719">
    <property type="entry name" value="Prot_kinase_dom"/>
</dbReference>
<dbReference type="SUPFAM" id="SSF56112">
    <property type="entry name" value="Protein kinase-like (PK-like)"/>
    <property type="match status" value="1"/>
</dbReference>
<protein>
    <recommendedName>
        <fullName evidence="1">Protein kinase domain-containing protein</fullName>
    </recommendedName>
</protein>
<dbReference type="EMBL" id="RYZI01000079">
    <property type="protein sequence ID" value="RWA11479.1"/>
    <property type="molecule type" value="Genomic_DNA"/>
</dbReference>